<dbReference type="Gene3D" id="3.30.70.360">
    <property type="match status" value="1"/>
</dbReference>
<proteinExistence type="inferred from homology"/>
<evidence type="ECO:0000256" key="1">
    <source>
        <dbReference type="PIRNR" id="PIRNR037226"/>
    </source>
</evidence>
<dbReference type="InterPro" id="IPR002933">
    <property type="entry name" value="Peptidase_M20"/>
</dbReference>
<dbReference type="AlphaFoldDB" id="A0A7M5XIU1"/>
<dbReference type="SUPFAM" id="SSF53187">
    <property type="entry name" value="Zn-dependent exopeptidases"/>
    <property type="match status" value="1"/>
</dbReference>
<keyword evidence="4" id="KW-1185">Reference proteome</keyword>
<dbReference type="PANTHER" id="PTHR30575">
    <property type="entry name" value="PEPTIDASE M20"/>
    <property type="match status" value="1"/>
</dbReference>
<dbReference type="GO" id="GO:0016805">
    <property type="term" value="F:dipeptidase activity"/>
    <property type="evidence" value="ECO:0007669"/>
    <property type="project" value="InterPro"/>
</dbReference>
<dbReference type="InterPro" id="IPR011650">
    <property type="entry name" value="Peptidase_M20_dimer"/>
</dbReference>
<sequence length="418" mass="45653">MLKNVSMSSELQHAGRKFLLRVSDILFYRACKMKEKLKQIICEAIDSKKDELNNISQEIWKNPELNFEEFKAHALLTSYLEKEGFEVAKSTPLETSFIARYGKKEGIKVGVICEYDALPGVGHACGHNLIAEAGIGAALGLKAVIDSKPGCNFNLIVYGTPAEEGGGGKCLMIEKGVFNEVDICMMTHPSPYELPSPSSLGVAQYKIVFKGKTAHAAAAPWEGINALDAAVACYNNVSMLRQQMKPTNRIHCTIVDGGERPNIITERAELFYFVRAQTDKEVTGLVERLRACAEGAAQATGCTMAMKQSAPSWSAVNTNEVMIDLYIENAKSLGVSFEDDHAKETFQAATDMGNVSVVKPSIHPYYKIQTEEINHNHGFTKASGSAESQLPTLNSAKSMAMTAIDIVCEEGLLEKVQK</sequence>
<feature type="domain" description="Peptidase M20 dimerisation" evidence="2">
    <location>
        <begin position="201"/>
        <end position="295"/>
    </location>
</feature>
<organism evidence="3 4">
    <name type="scientific">Clytia hemisphaerica</name>
    <dbReference type="NCBI Taxonomy" id="252671"/>
    <lineage>
        <taxon>Eukaryota</taxon>
        <taxon>Metazoa</taxon>
        <taxon>Cnidaria</taxon>
        <taxon>Hydrozoa</taxon>
        <taxon>Hydroidolina</taxon>
        <taxon>Leptothecata</taxon>
        <taxon>Obeliida</taxon>
        <taxon>Clytiidae</taxon>
        <taxon>Clytia</taxon>
    </lineage>
</organism>
<dbReference type="CDD" id="cd05672">
    <property type="entry name" value="M20_ACY1L2-like"/>
    <property type="match status" value="1"/>
</dbReference>
<dbReference type="Proteomes" id="UP000594262">
    <property type="component" value="Unplaced"/>
</dbReference>
<dbReference type="FunFam" id="3.30.70.360:FF:000004">
    <property type="entry name" value="Peptidase M20 domain-containing protein 2"/>
    <property type="match status" value="1"/>
</dbReference>
<dbReference type="EnsemblMetazoa" id="CLYHEMT022491.6">
    <property type="protein sequence ID" value="CLYHEMP022491.6"/>
    <property type="gene ID" value="CLYHEMG022491"/>
</dbReference>
<evidence type="ECO:0000313" key="3">
    <source>
        <dbReference type="EnsemblMetazoa" id="CLYHEMP022491.6"/>
    </source>
</evidence>
<dbReference type="PANTHER" id="PTHR30575:SF0">
    <property type="entry name" value="XAA-ARG DIPEPTIDASE"/>
    <property type="match status" value="1"/>
</dbReference>
<evidence type="ECO:0000313" key="4">
    <source>
        <dbReference type="Proteomes" id="UP000594262"/>
    </source>
</evidence>
<dbReference type="NCBIfam" id="TIGR01891">
    <property type="entry name" value="amidohydrolases"/>
    <property type="match status" value="1"/>
</dbReference>
<reference evidence="3" key="1">
    <citation type="submission" date="2021-01" db="UniProtKB">
        <authorList>
            <consortium name="EnsemblMetazoa"/>
        </authorList>
    </citation>
    <scope>IDENTIFICATION</scope>
</reference>
<accession>A0A7M5XIU1</accession>
<dbReference type="OrthoDB" id="6119954at2759"/>
<dbReference type="InterPro" id="IPR052030">
    <property type="entry name" value="Peptidase_M20/M20A_hydrolases"/>
</dbReference>
<name>A0A7M5XIU1_9CNID</name>
<dbReference type="InterPro" id="IPR017144">
    <property type="entry name" value="Xaa-Arg_dipeptidase"/>
</dbReference>
<dbReference type="Pfam" id="PF07687">
    <property type="entry name" value="M20_dimer"/>
    <property type="match status" value="1"/>
</dbReference>
<evidence type="ECO:0000259" key="2">
    <source>
        <dbReference type="Pfam" id="PF07687"/>
    </source>
</evidence>
<dbReference type="InterPro" id="IPR017439">
    <property type="entry name" value="Amidohydrolase"/>
</dbReference>
<dbReference type="Pfam" id="PF01546">
    <property type="entry name" value="Peptidase_M20"/>
    <property type="match status" value="1"/>
</dbReference>
<dbReference type="InterPro" id="IPR036264">
    <property type="entry name" value="Bact_exopeptidase_dim_dom"/>
</dbReference>
<comment type="similarity">
    <text evidence="1">Belongs to the peptidase M20A family.</text>
</comment>
<dbReference type="SUPFAM" id="SSF55031">
    <property type="entry name" value="Bacterial exopeptidase dimerisation domain"/>
    <property type="match status" value="1"/>
</dbReference>
<protein>
    <recommendedName>
        <fullName evidence="1">Peptidase M20 domain-containing protein 2</fullName>
    </recommendedName>
</protein>
<dbReference type="PIRSF" id="PIRSF037226">
    <property type="entry name" value="Amidohydrolase_ACY1L2_prd"/>
    <property type="match status" value="1"/>
</dbReference>
<dbReference type="Gene3D" id="3.40.630.10">
    <property type="entry name" value="Zn peptidases"/>
    <property type="match status" value="1"/>
</dbReference>